<name>A0AAE1EAF7_9GAST</name>
<dbReference type="EMBL" id="JAWDGP010000534">
    <property type="protein sequence ID" value="KAK3799817.1"/>
    <property type="molecule type" value="Genomic_DNA"/>
</dbReference>
<organism evidence="1 2">
    <name type="scientific">Elysia crispata</name>
    <name type="common">lettuce slug</name>
    <dbReference type="NCBI Taxonomy" id="231223"/>
    <lineage>
        <taxon>Eukaryota</taxon>
        <taxon>Metazoa</taxon>
        <taxon>Spiralia</taxon>
        <taxon>Lophotrochozoa</taxon>
        <taxon>Mollusca</taxon>
        <taxon>Gastropoda</taxon>
        <taxon>Heterobranchia</taxon>
        <taxon>Euthyneura</taxon>
        <taxon>Panpulmonata</taxon>
        <taxon>Sacoglossa</taxon>
        <taxon>Placobranchoidea</taxon>
        <taxon>Plakobranchidae</taxon>
        <taxon>Elysia</taxon>
    </lineage>
</organism>
<evidence type="ECO:0000313" key="2">
    <source>
        <dbReference type="Proteomes" id="UP001283361"/>
    </source>
</evidence>
<gene>
    <name evidence="1" type="ORF">RRG08_048540</name>
</gene>
<accession>A0AAE1EAF7</accession>
<dbReference type="AlphaFoldDB" id="A0AAE1EAF7"/>
<protein>
    <submittedName>
        <fullName evidence="1">Uncharacterized protein</fullName>
    </submittedName>
</protein>
<evidence type="ECO:0000313" key="1">
    <source>
        <dbReference type="EMBL" id="KAK3799817.1"/>
    </source>
</evidence>
<keyword evidence="2" id="KW-1185">Reference proteome</keyword>
<sequence>MEAAAPISYPLRHTLASRLQHGGYDWESSNKSLVHGPHNKSKVEYSQTYFRFDNVKPHLQPTPGMIYYHVVLAQSKLGSGGNKSLAYPLQQETNGRASIRGNNVPLQCCHIHLWIEAV</sequence>
<dbReference type="Proteomes" id="UP001283361">
    <property type="component" value="Unassembled WGS sequence"/>
</dbReference>
<reference evidence="1" key="1">
    <citation type="journal article" date="2023" name="G3 (Bethesda)">
        <title>A reference genome for the long-term kleptoplast-retaining sea slug Elysia crispata morphotype clarki.</title>
        <authorList>
            <person name="Eastman K.E."/>
            <person name="Pendleton A.L."/>
            <person name="Shaikh M.A."/>
            <person name="Suttiyut T."/>
            <person name="Ogas R."/>
            <person name="Tomko P."/>
            <person name="Gavelis G."/>
            <person name="Widhalm J.R."/>
            <person name="Wisecaver J.H."/>
        </authorList>
    </citation>
    <scope>NUCLEOTIDE SEQUENCE</scope>
    <source>
        <strain evidence="1">ECLA1</strain>
    </source>
</reference>
<proteinExistence type="predicted"/>
<comment type="caution">
    <text evidence="1">The sequence shown here is derived from an EMBL/GenBank/DDBJ whole genome shotgun (WGS) entry which is preliminary data.</text>
</comment>